<feature type="transmembrane region" description="Helical" evidence="2">
    <location>
        <begin position="12"/>
        <end position="37"/>
    </location>
</feature>
<dbReference type="InterPro" id="IPR045324">
    <property type="entry name" value="Small_multidrug_res"/>
</dbReference>
<organism evidence="3 4">
    <name type="scientific">Blastococcus deserti</name>
    <dbReference type="NCBI Taxonomy" id="2259033"/>
    <lineage>
        <taxon>Bacteria</taxon>
        <taxon>Bacillati</taxon>
        <taxon>Actinomycetota</taxon>
        <taxon>Actinomycetes</taxon>
        <taxon>Geodermatophilales</taxon>
        <taxon>Geodermatophilaceae</taxon>
        <taxon>Blastococcus</taxon>
    </lineage>
</organism>
<dbReference type="Pfam" id="PF00893">
    <property type="entry name" value="Multi_Drug_Res"/>
    <property type="match status" value="1"/>
</dbReference>
<evidence type="ECO:0000256" key="1">
    <source>
        <dbReference type="RuleBase" id="RU003942"/>
    </source>
</evidence>
<evidence type="ECO:0000313" key="4">
    <source>
        <dbReference type="Proteomes" id="UP001597402"/>
    </source>
</evidence>
<comment type="similarity">
    <text evidence="1">Belongs to the drug/metabolite transporter (DMT) superfamily. Small multidrug resistance (SMR) (TC 2.A.7.1) family.</text>
</comment>
<sequence>MILLLAHVVKTVPWGLAYAILSSVGTPAVAAIGAVFLG</sequence>
<keyword evidence="2" id="KW-0472">Membrane</keyword>
<protein>
    <submittedName>
        <fullName evidence="3">SMR family transporter</fullName>
    </submittedName>
</protein>
<dbReference type="RefSeq" id="WP_376878415.1">
    <property type="nucleotide sequence ID" value="NZ_JBHUHP010000016.1"/>
</dbReference>
<keyword evidence="2" id="KW-1133">Transmembrane helix</keyword>
<dbReference type="EMBL" id="JBHUHP010000016">
    <property type="protein sequence ID" value="MFD2093156.1"/>
    <property type="molecule type" value="Genomic_DNA"/>
</dbReference>
<evidence type="ECO:0000313" key="3">
    <source>
        <dbReference type="EMBL" id="MFD2093156.1"/>
    </source>
</evidence>
<reference evidence="4" key="1">
    <citation type="journal article" date="2019" name="Int. J. Syst. Evol. Microbiol.">
        <title>The Global Catalogue of Microorganisms (GCM) 10K type strain sequencing project: providing services to taxonomists for standard genome sequencing and annotation.</title>
        <authorList>
            <consortium name="The Broad Institute Genomics Platform"/>
            <consortium name="The Broad Institute Genome Sequencing Center for Infectious Disease"/>
            <person name="Wu L."/>
            <person name="Ma J."/>
        </authorList>
    </citation>
    <scope>NUCLEOTIDE SEQUENCE [LARGE SCALE GENOMIC DNA]</scope>
    <source>
        <strain evidence="4">JCM 3338</strain>
    </source>
</reference>
<accession>A0ABW4XCJ9</accession>
<comment type="subcellular location">
    <subcellularLocation>
        <location evidence="1">Cell membrane</location>
        <topology evidence="1">Multi-pass membrane protein</topology>
    </subcellularLocation>
</comment>
<proteinExistence type="inferred from homology"/>
<dbReference type="Proteomes" id="UP001597402">
    <property type="component" value="Unassembled WGS sequence"/>
</dbReference>
<keyword evidence="1 2" id="KW-0812">Transmembrane</keyword>
<name>A0ABW4XCJ9_9ACTN</name>
<gene>
    <name evidence="3" type="ORF">ACFSHS_16440</name>
</gene>
<keyword evidence="4" id="KW-1185">Reference proteome</keyword>
<evidence type="ECO:0000256" key="2">
    <source>
        <dbReference type="SAM" id="Phobius"/>
    </source>
</evidence>
<comment type="caution">
    <text evidence="3">The sequence shown here is derived from an EMBL/GenBank/DDBJ whole genome shotgun (WGS) entry which is preliminary data.</text>
</comment>